<dbReference type="RefSeq" id="WP_100254599.1">
    <property type="nucleotide sequence ID" value="NZ_CP015819.1"/>
</dbReference>
<protein>
    <submittedName>
        <fullName evidence="1">Uncharacterized protein</fullName>
    </submittedName>
</protein>
<accession>A0A1Y0L1L5</accession>
<dbReference type="AlphaFoldDB" id="A0A1Y0L1L5"/>
<reference evidence="1 2" key="1">
    <citation type="submission" date="2017-11" db="EMBL/GenBank/DDBJ databases">
        <title>Complete genome sequence of Spiroplasma clarkii CN-5 (DSM 19994).</title>
        <authorList>
            <person name="Tsai Y.-M."/>
            <person name="Chang A."/>
            <person name="Lo W.-S."/>
            <person name="Kuo C.-H."/>
        </authorList>
    </citation>
    <scope>NUCLEOTIDE SEQUENCE [LARGE SCALE GENOMIC DNA]</scope>
    <source>
        <strain evidence="1 2">CN-5</strain>
    </source>
</reference>
<proteinExistence type="predicted"/>
<sequence length="261" mass="30400">MKKLLVLLGISGLTFVNLSNVVSCSAPTASHESTPSEPDPSEKLLDINEFLGDIHEIMMNNEDERLLDEEGKFSDELAIQLFINNISKIKPEFNPDLFNFSIDAPDLFYNLKIKPKKDNRMFDHSIEADVFILLIRRKPFVPPGSTNLWDWEFFRDWTNYFLIKGVKFLKTNFIDTNIFGKDTILFQEYARMQVQYQMLRLILAKIEESNQNDSENIVTEGVEVEENKINELVTSLQKMIWEETFNDIKKFKDFAICYAIS</sequence>
<evidence type="ECO:0000313" key="1">
    <source>
        <dbReference type="EMBL" id="ATX71061.1"/>
    </source>
</evidence>
<name>A0A1Y0L1L5_9MOLU</name>
<organism evidence="1 2">
    <name type="scientific">Spiroplasma clarkii</name>
    <dbReference type="NCBI Taxonomy" id="2139"/>
    <lineage>
        <taxon>Bacteria</taxon>
        <taxon>Bacillati</taxon>
        <taxon>Mycoplasmatota</taxon>
        <taxon>Mollicutes</taxon>
        <taxon>Entomoplasmatales</taxon>
        <taxon>Spiroplasmataceae</taxon>
        <taxon>Spiroplasma</taxon>
    </lineage>
</organism>
<keyword evidence="2" id="KW-1185">Reference proteome</keyword>
<dbReference type="Proteomes" id="UP000231179">
    <property type="component" value="Chromosome"/>
</dbReference>
<gene>
    <name evidence="1" type="ORF">SCLAR_v1c07440</name>
</gene>
<dbReference type="KEGG" id="scla:SCLARK_001101"/>
<evidence type="ECO:0000313" key="2">
    <source>
        <dbReference type="Proteomes" id="UP000231179"/>
    </source>
</evidence>
<dbReference type="EMBL" id="CP024870">
    <property type="protein sequence ID" value="ATX71061.1"/>
    <property type="molecule type" value="Genomic_DNA"/>
</dbReference>